<organism evidence="3 4">
    <name type="scientific">Periconia digitata</name>
    <dbReference type="NCBI Taxonomy" id="1303443"/>
    <lineage>
        <taxon>Eukaryota</taxon>
        <taxon>Fungi</taxon>
        <taxon>Dikarya</taxon>
        <taxon>Ascomycota</taxon>
        <taxon>Pezizomycotina</taxon>
        <taxon>Dothideomycetes</taxon>
        <taxon>Pleosporomycetidae</taxon>
        <taxon>Pleosporales</taxon>
        <taxon>Massarineae</taxon>
        <taxon>Periconiaceae</taxon>
        <taxon>Periconia</taxon>
    </lineage>
</organism>
<evidence type="ECO:0000259" key="2">
    <source>
        <dbReference type="Pfam" id="PF12873"/>
    </source>
</evidence>
<keyword evidence="4" id="KW-1185">Reference proteome</keyword>
<feature type="region of interest" description="Disordered" evidence="1">
    <location>
        <begin position="288"/>
        <end position="332"/>
    </location>
</feature>
<sequence>MPTQATSPDFPPILTQFAYFPYSGPFLPKFESIYAAWNWVLSTLANLAEAEDWKGSNSSAAAGGYDHECPILHKYLHCTYQRLVVERNIAINENGQFSAFNTGLLDIYDQEIFGFFMKNSRSGQQPWIFIRWATESDGDLMINFEHLPSMAEYVTDVSHLVYDMRRKLVLDYAHILGDNLSRFPIELQSNPIKAKQALDAAVAQTLKRLRRNYKLAIPQWYPKLKEAGAQLLLPLDLTSSGSADVGLVVAAPNDSQYRGYTILSLEMAYTNARLVARPDSQWLKPLATAMEEQPVTESPVTGSKRERDLMEPNNDEGPLSPQARHLAVYGRR</sequence>
<evidence type="ECO:0000256" key="1">
    <source>
        <dbReference type="SAM" id="MobiDB-lite"/>
    </source>
</evidence>
<dbReference type="Proteomes" id="UP001152607">
    <property type="component" value="Unassembled WGS sequence"/>
</dbReference>
<feature type="domain" description="DUF3825" evidence="2">
    <location>
        <begin position="44"/>
        <end position="282"/>
    </location>
</feature>
<comment type="caution">
    <text evidence="3">The sequence shown here is derived from an EMBL/GenBank/DDBJ whole genome shotgun (WGS) entry which is preliminary data.</text>
</comment>
<evidence type="ECO:0000313" key="3">
    <source>
        <dbReference type="EMBL" id="CAI6340699.1"/>
    </source>
</evidence>
<protein>
    <recommendedName>
        <fullName evidence="2">DUF3825 domain-containing protein</fullName>
    </recommendedName>
</protein>
<evidence type="ECO:0000313" key="4">
    <source>
        <dbReference type="Proteomes" id="UP001152607"/>
    </source>
</evidence>
<dbReference type="EMBL" id="CAOQHR010000011">
    <property type="protein sequence ID" value="CAI6340699.1"/>
    <property type="molecule type" value="Genomic_DNA"/>
</dbReference>
<reference evidence="3" key="1">
    <citation type="submission" date="2023-01" db="EMBL/GenBank/DDBJ databases">
        <authorList>
            <person name="Van Ghelder C."/>
            <person name="Rancurel C."/>
        </authorList>
    </citation>
    <scope>NUCLEOTIDE SEQUENCE</scope>
    <source>
        <strain evidence="3">CNCM I-4278</strain>
    </source>
</reference>
<name>A0A9W4XQM5_9PLEO</name>
<gene>
    <name evidence="3" type="ORF">PDIGIT_LOCUS13883</name>
</gene>
<dbReference type="InterPro" id="IPR024437">
    <property type="entry name" value="DUF3825"/>
</dbReference>
<accession>A0A9W4XQM5</accession>
<proteinExistence type="predicted"/>
<dbReference type="OrthoDB" id="5402805at2759"/>
<dbReference type="Pfam" id="PF12873">
    <property type="entry name" value="DUF3825"/>
    <property type="match status" value="1"/>
</dbReference>
<dbReference type="AlphaFoldDB" id="A0A9W4XQM5"/>